<dbReference type="GO" id="GO:0000244">
    <property type="term" value="P:spliceosomal tri-snRNP complex assembly"/>
    <property type="evidence" value="ECO:0007669"/>
    <property type="project" value="TreeGrafter"/>
</dbReference>
<dbReference type="InterPro" id="IPR007946">
    <property type="entry name" value="AAR2"/>
</dbReference>
<feature type="domain" description="AAR2 N-terminal" evidence="3">
    <location>
        <begin position="20"/>
        <end position="149"/>
    </location>
</feature>
<evidence type="ECO:0000259" key="2">
    <source>
        <dbReference type="Pfam" id="PF05282"/>
    </source>
</evidence>
<comment type="caution">
    <text evidence="4">The sequence shown here is derived from an EMBL/GenBank/DDBJ whole genome shotgun (WGS) entry which is preliminary data.</text>
</comment>
<dbReference type="Pfam" id="PF05282">
    <property type="entry name" value="AAR2"/>
    <property type="match status" value="1"/>
</dbReference>
<dbReference type="EMBL" id="JAXQNO010000008">
    <property type="protein sequence ID" value="KAK4792561.1"/>
    <property type="molecule type" value="Genomic_DNA"/>
</dbReference>
<evidence type="ECO:0000256" key="1">
    <source>
        <dbReference type="ARBA" id="ARBA00006281"/>
    </source>
</evidence>
<keyword evidence="5" id="KW-1185">Reference proteome</keyword>
<sequence length="398" mass="45079">MLLGSSAMDPEVALELVKCGATLLFLDVPQYTLLGIDTQIFSVGANFKGIKMIPPGPHFVYYSSSSRDGKEFAPMVGFFIDASPFEVVIRKWNQQEERLAEVTEEEVERFSQSVKSMEFDRYLGPYNLSQYGDWKRISGYITKDVIGLLEPIGGDITVACESDFVGTTSKSSMEKALDEQLRSSKFPVSVNKNHTRGCYYTSIPRVVKPEGIQGHELTSLNLDKTQLLESVLAENYGGSEDLLLGELQFSFVAFLMGQSLQAFLQWKSLVTLLLGCSEAPFHTRTHLFIKFIRVVYYQIKYGFQKEFTECASNEHGCVTLLDDLWFSVDSFLHRLCKDFFSLVLSASVIDGQLVSWTRKFKELLESTLGWKFEQKDEVNGIYFEEDDEYAPTVVVMDD</sequence>
<organism evidence="4 5">
    <name type="scientific">Trapa natans</name>
    <name type="common">Water chestnut</name>
    <dbReference type="NCBI Taxonomy" id="22666"/>
    <lineage>
        <taxon>Eukaryota</taxon>
        <taxon>Viridiplantae</taxon>
        <taxon>Streptophyta</taxon>
        <taxon>Embryophyta</taxon>
        <taxon>Tracheophyta</taxon>
        <taxon>Spermatophyta</taxon>
        <taxon>Magnoliopsida</taxon>
        <taxon>eudicotyledons</taxon>
        <taxon>Gunneridae</taxon>
        <taxon>Pentapetalae</taxon>
        <taxon>rosids</taxon>
        <taxon>malvids</taxon>
        <taxon>Myrtales</taxon>
        <taxon>Lythraceae</taxon>
        <taxon>Trapa</taxon>
    </lineage>
</organism>
<gene>
    <name evidence="4" type="ORF">SAY86_022996</name>
</gene>
<dbReference type="CDD" id="cd13777">
    <property type="entry name" value="Aar2_N"/>
    <property type="match status" value="1"/>
</dbReference>
<dbReference type="Pfam" id="PF20981">
    <property type="entry name" value="AAR2_1st"/>
    <property type="match status" value="1"/>
</dbReference>
<dbReference type="InterPro" id="IPR038516">
    <property type="entry name" value="AAR2_N_sf"/>
</dbReference>
<proteinExistence type="inferred from homology"/>
<evidence type="ECO:0000313" key="5">
    <source>
        <dbReference type="Proteomes" id="UP001346149"/>
    </source>
</evidence>
<reference evidence="4 5" key="1">
    <citation type="journal article" date="2023" name="Hortic Res">
        <title>Pangenome of water caltrop reveals structural variations and asymmetric subgenome divergence after allopolyploidization.</title>
        <authorList>
            <person name="Zhang X."/>
            <person name="Chen Y."/>
            <person name="Wang L."/>
            <person name="Yuan Y."/>
            <person name="Fang M."/>
            <person name="Shi L."/>
            <person name="Lu R."/>
            <person name="Comes H.P."/>
            <person name="Ma Y."/>
            <person name="Chen Y."/>
            <person name="Huang G."/>
            <person name="Zhou Y."/>
            <person name="Zheng Z."/>
            <person name="Qiu Y."/>
        </authorList>
    </citation>
    <scope>NUCLEOTIDE SEQUENCE [LARGE SCALE GENOMIC DNA]</scope>
    <source>
        <strain evidence="4">F231</strain>
    </source>
</reference>
<dbReference type="Proteomes" id="UP001346149">
    <property type="component" value="Unassembled WGS sequence"/>
</dbReference>
<dbReference type="InterPro" id="IPR038514">
    <property type="entry name" value="AAR2_C_sf"/>
</dbReference>
<dbReference type="FunFam" id="2.60.34.20:FF:000001">
    <property type="entry name" value="protein AAR2 homolog"/>
    <property type="match status" value="1"/>
</dbReference>
<dbReference type="CDD" id="cd13778">
    <property type="entry name" value="Aar2_C"/>
    <property type="match status" value="1"/>
</dbReference>
<evidence type="ECO:0000313" key="4">
    <source>
        <dbReference type="EMBL" id="KAK4792561.1"/>
    </source>
</evidence>
<feature type="domain" description="AAR2 C-terminal" evidence="2">
    <location>
        <begin position="200"/>
        <end position="373"/>
    </location>
</feature>
<dbReference type="PANTHER" id="PTHR12689">
    <property type="entry name" value="A1 CISTRON SPLICING FACTOR AAR2-RELATED"/>
    <property type="match status" value="1"/>
</dbReference>
<dbReference type="InterPro" id="IPR033647">
    <property type="entry name" value="Aar2_N"/>
</dbReference>
<dbReference type="FunFam" id="1.25.40.550:FF:000002">
    <property type="entry name" value="AAR2 protein family"/>
    <property type="match status" value="1"/>
</dbReference>
<dbReference type="Gene3D" id="1.25.40.550">
    <property type="entry name" value="Aar2, C-terminal domain-like"/>
    <property type="match status" value="1"/>
</dbReference>
<dbReference type="Gene3D" id="2.60.34.20">
    <property type="match status" value="1"/>
</dbReference>
<evidence type="ECO:0008006" key="6">
    <source>
        <dbReference type="Google" id="ProtNLM"/>
    </source>
</evidence>
<accession>A0AAN7M9P1</accession>
<protein>
    <recommendedName>
        <fullName evidence="6">Protein AAR2 homolog</fullName>
    </recommendedName>
</protein>
<dbReference type="PANTHER" id="PTHR12689:SF4">
    <property type="entry name" value="PROTEIN AAR2 HOMOLOG"/>
    <property type="match status" value="1"/>
</dbReference>
<comment type="similarity">
    <text evidence="1">Belongs to the AAR2 family.</text>
</comment>
<dbReference type="AlphaFoldDB" id="A0AAN7M9P1"/>
<evidence type="ECO:0000259" key="3">
    <source>
        <dbReference type="Pfam" id="PF20981"/>
    </source>
</evidence>
<name>A0AAN7M9P1_TRANT</name>
<dbReference type="InterPro" id="IPR033648">
    <property type="entry name" value="AAR2_C"/>
</dbReference>